<dbReference type="AlphaFoldDB" id="A0A834YVG5"/>
<dbReference type="OMA" id="KEVQDEC"/>
<dbReference type="PANTHER" id="PTHR47594:SF3">
    <property type="entry name" value="PROTEIN THYLAKOID ASSEMBLY 8, CHLOROPLASTIC"/>
    <property type="match status" value="1"/>
</dbReference>
<dbReference type="InterPro" id="IPR044190">
    <property type="entry name" value="THA8-like"/>
</dbReference>
<dbReference type="Proteomes" id="UP000655225">
    <property type="component" value="Unassembled WGS sequence"/>
</dbReference>
<dbReference type="GO" id="GO:0009658">
    <property type="term" value="P:chloroplast organization"/>
    <property type="evidence" value="ECO:0007669"/>
    <property type="project" value="InterPro"/>
</dbReference>
<proteinExistence type="predicted"/>
<comment type="caution">
    <text evidence="1">The sequence shown here is derived from an EMBL/GenBank/DDBJ whole genome shotgun (WGS) entry which is preliminary data.</text>
</comment>
<dbReference type="GO" id="GO:0000373">
    <property type="term" value="P:Group II intron splicing"/>
    <property type="evidence" value="ECO:0007669"/>
    <property type="project" value="InterPro"/>
</dbReference>
<reference evidence="1 2" key="1">
    <citation type="submission" date="2020-04" db="EMBL/GenBank/DDBJ databases">
        <title>Plant Genome Project.</title>
        <authorList>
            <person name="Zhang R.-G."/>
        </authorList>
    </citation>
    <scope>NUCLEOTIDE SEQUENCE [LARGE SCALE GENOMIC DNA]</scope>
    <source>
        <strain evidence="1">YNK0</strain>
        <tissue evidence="1">Leaf</tissue>
    </source>
</reference>
<protein>
    <submittedName>
        <fullName evidence="1">Uncharacterized protein</fullName>
    </submittedName>
</protein>
<dbReference type="InterPro" id="IPR011990">
    <property type="entry name" value="TPR-like_helical_dom_sf"/>
</dbReference>
<organism evidence="1 2">
    <name type="scientific">Tetracentron sinense</name>
    <name type="common">Spur-leaf</name>
    <dbReference type="NCBI Taxonomy" id="13715"/>
    <lineage>
        <taxon>Eukaryota</taxon>
        <taxon>Viridiplantae</taxon>
        <taxon>Streptophyta</taxon>
        <taxon>Embryophyta</taxon>
        <taxon>Tracheophyta</taxon>
        <taxon>Spermatophyta</taxon>
        <taxon>Magnoliopsida</taxon>
        <taxon>Trochodendrales</taxon>
        <taxon>Trochodendraceae</taxon>
        <taxon>Tetracentron</taxon>
    </lineage>
</organism>
<evidence type="ECO:0000313" key="1">
    <source>
        <dbReference type="EMBL" id="KAF8393398.1"/>
    </source>
</evidence>
<sequence>MASFLRSNLYFFTSPRTKSNNNSVTVRCGPRDNRSPLTRGRVLSIEAIQAIQALKRAKKGDEAKITELVSQTLSRLLKNDLLATLKELLRQDQCHPALEVFSAVRSEIWYRTDCSLYADIVSVLARNGMGEEIDRLIFDLKIGEWVPGPGDGRGLGRLIKALIDGARKESTVRIYEVMKRSGWRRRTVADEYVVKVLSRGLRKLGEGAVADEADREFGRESD</sequence>
<name>A0A834YVG5_TETSI</name>
<dbReference type="EMBL" id="JABCRI010000015">
    <property type="protein sequence ID" value="KAF8393398.1"/>
    <property type="molecule type" value="Genomic_DNA"/>
</dbReference>
<dbReference type="Gene3D" id="1.25.40.10">
    <property type="entry name" value="Tetratricopeptide repeat domain"/>
    <property type="match status" value="1"/>
</dbReference>
<keyword evidence="2" id="KW-1185">Reference proteome</keyword>
<dbReference type="OrthoDB" id="675068at2759"/>
<gene>
    <name evidence="1" type="ORF">HHK36_021641</name>
</gene>
<accession>A0A834YVG5</accession>
<evidence type="ECO:0000313" key="2">
    <source>
        <dbReference type="Proteomes" id="UP000655225"/>
    </source>
</evidence>
<dbReference type="GO" id="GO:0003723">
    <property type="term" value="F:RNA binding"/>
    <property type="evidence" value="ECO:0007669"/>
    <property type="project" value="InterPro"/>
</dbReference>
<dbReference type="PANTHER" id="PTHR47594">
    <property type="entry name" value="PPR CONTAINING PLANT-LIKE PROTEIN"/>
    <property type="match status" value="1"/>
</dbReference>